<feature type="chain" id="PRO_5022128643" description="3-keto-alpha-glucoside-1,2-lyase/3-keto-2-hydroxy-glucal hydratase domain-containing protein" evidence="1">
    <location>
        <begin position="29"/>
        <end position="333"/>
    </location>
</feature>
<dbReference type="Gene3D" id="2.60.120.560">
    <property type="entry name" value="Exo-inulinase, domain 1"/>
    <property type="match status" value="1"/>
</dbReference>
<evidence type="ECO:0000313" key="3">
    <source>
        <dbReference type="EMBL" id="QDT36569.1"/>
    </source>
</evidence>
<feature type="signal peptide" evidence="1">
    <location>
        <begin position="1"/>
        <end position="28"/>
    </location>
</feature>
<dbReference type="PANTHER" id="PTHR33546">
    <property type="entry name" value="LARGE, MULTIFUNCTIONAL SECRETED PROTEIN-RELATED"/>
    <property type="match status" value="1"/>
</dbReference>
<evidence type="ECO:0000259" key="2">
    <source>
        <dbReference type="Pfam" id="PF06439"/>
    </source>
</evidence>
<evidence type="ECO:0000256" key="1">
    <source>
        <dbReference type="SAM" id="SignalP"/>
    </source>
</evidence>
<sequence length="333" mass="36036" precursor="true">MSLKFNPSACRPATALCIGALFAASCIAGEKAYTSADDAPSSIKIQGEYVGTIEYDDAPLRLGVQVVALGNQKFKFTVCPGGLPGAGFVGTDKLETEGILEEGKIKFGDDEKSGVWEKGKIACYLGDKSVGTLDRIERESETLGKAPPEGAVVLFDGTSTDAWKNASMTEDGLLNVGTTSKQKFGDHSVHLEFRTPYMPASRGQKRGNSGAYLLGRYEVQVLDSFGLEGKDNECGGIYKVSKPRMSMCFPPLTWQTYDIDFKAPRFDDAGMKTEDARITVRHNGVLIHNDIAVPKITQGGRGSEEVPTGPLYLQNHGNPVHYRNVWVVETPQG</sequence>
<keyword evidence="1" id="KW-0732">Signal</keyword>
<dbReference type="Proteomes" id="UP000317318">
    <property type="component" value="Chromosome"/>
</dbReference>
<dbReference type="InterPro" id="IPR010496">
    <property type="entry name" value="AL/BT2_dom"/>
</dbReference>
<accession>A0A517QY37</accession>
<keyword evidence="4" id="KW-1185">Reference proteome</keyword>
<dbReference type="PROSITE" id="PS51257">
    <property type="entry name" value="PROKAR_LIPOPROTEIN"/>
    <property type="match status" value="1"/>
</dbReference>
<dbReference type="EMBL" id="CP036268">
    <property type="protein sequence ID" value="QDT36569.1"/>
    <property type="molecule type" value="Genomic_DNA"/>
</dbReference>
<protein>
    <recommendedName>
        <fullName evidence="2">3-keto-alpha-glucoside-1,2-lyase/3-keto-2-hydroxy-glucal hydratase domain-containing protein</fullName>
    </recommendedName>
</protein>
<dbReference type="PANTHER" id="PTHR33546:SF1">
    <property type="entry name" value="LARGE, MULTIFUNCTIONAL SECRETED PROTEIN"/>
    <property type="match status" value="1"/>
</dbReference>
<feature type="domain" description="3-keto-alpha-glucoside-1,2-lyase/3-keto-2-hydroxy-glucal hydratase" evidence="2">
    <location>
        <begin position="150"/>
        <end position="327"/>
    </location>
</feature>
<gene>
    <name evidence="3" type="ORF">Pan189_09290</name>
</gene>
<name>A0A517QY37_9PLAN</name>
<proteinExistence type="predicted"/>
<dbReference type="Pfam" id="PF06439">
    <property type="entry name" value="3keto-disac_hyd"/>
    <property type="match status" value="1"/>
</dbReference>
<dbReference type="KEGG" id="svp:Pan189_09290"/>
<dbReference type="GO" id="GO:0016787">
    <property type="term" value="F:hydrolase activity"/>
    <property type="evidence" value="ECO:0007669"/>
    <property type="project" value="InterPro"/>
</dbReference>
<dbReference type="AlphaFoldDB" id="A0A517QY37"/>
<dbReference type="RefSeq" id="WP_310821072.1">
    <property type="nucleotide sequence ID" value="NZ_CP036268.1"/>
</dbReference>
<reference evidence="3 4" key="1">
    <citation type="submission" date="2019-02" db="EMBL/GenBank/DDBJ databases">
        <title>Deep-cultivation of Planctomycetes and their phenomic and genomic characterization uncovers novel biology.</title>
        <authorList>
            <person name="Wiegand S."/>
            <person name="Jogler M."/>
            <person name="Boedeker C."/>
            <person name="Pinto D."/>
            <person name="Vollmers J."/>
            <person name="Rivas-Marin E."/>
            <person name="Kohn T."/>
            <person name="Peeters S.H."/>
            <person name="Heuer A."/>
            <person name="Rast P."/>
            <person name="Oberbeckmann S."/>
            <person name="Bunk B."/>
            <person name="Jeske O."/>
            <person name="Meyerdierks A."/>
            <person name="Storesund J.E."/>
            <person name="Kallscheuer N."/>
            <person name="Luecker S."/>
            <person name="Lage O.M."/>
            <person name="Pohl T."/>
            <person name="Merkel B.J."/>
            <person name="Hornburger P."/>
            <person name="Mueller R.-W."/>
            <person name="Bruemmer F."/>
            <person name="Labrenz M."/>
            <person name="Spormann A.M."/>
            <person name="Op den Camp H."/>
            <person name="Overmann J."/>
            <person name="Amann R."/>
            <person name="Jetten M.S.M."/>
            <person name="Mascher T."/>
            <person name="Medema M.H."/>
            <person name="Devos D.P."/>
            <person name="Kaster A.-K."/>
            <person name="Ovreas L."/>
            <person name="Rohde M."/>
            <person name="Galperin M.Y."/>
            <person name="Jogler C."/>
        </authorList>
    </citation>
    <scope>NUCLEOTIDE SEQUENCE [LARGE SCALE GENOMIC DNA]</scope>
    <source>
        <strain evidence="3 4">Pan189</strain>
    </source>
</reference>
<organism evidence="3 4">
    <name type="scientific">Stratiformator vulcanicus</name>
    <dbReference type="NCBI Taxonomy" id="2527980"/>
    <lineage>
        <taxon>Bacteria</taxon>
        <taxon>Pseudomonadati</taxon>
        <taxon>Planctomycetota</taxon>
        <taxon>Planctomycetia</taxon>
        <taxon>Planctomycetales</taxon>
        <taxon>Planctomycetaceae</taxon>
        <taxon>Stratiformator</taxon>
    </lineage>
</organism>
<evidence type="ECO:0000313" key="4">
    <source>
        <dbReference type="Proteomes" id="UP000317318"/>
    </source>
</evidence>